<sequence>MTVRGTARSSRKRHRPIARDVVFLFGAGLLAALLFGHTWVPDALGSGVVLDSAAPWLGVGVPVLVLGALACRSRIGVAAAVIPLLVWAAVFGSWWAGGNPAPPGSPHLTLVTQNLYAGNATPDAAARALGSTAADLVALQEFSAGNREDVVDALSDSHPYRVTEGTVALWSRYPLSDTTVADVGAGWHRGLRTHVAMPAGDIVVYVVHLPSIRVGDTAIRDRGLRTLSRQLTSDTAERIVVAGDFNTAETDRHWRNFAPGYTDVRTGGGPGFTWPAAFPVARPDHVLTRGFDRTTAHVLRTPGADHRGIAVDLARTE</sequence>
<gene>
    <name evidence="3" type="ORF">DFR68_103810</name>
</gene>
<protein>
    <submittedName>
        <fullName evidence="3">Vancomycin resistance protein VanJ</fullName>
    </submittedName>
</protein>
<dbReference type="STRING" id="1210089.GCA_001613165_00020"/>
<feature type="transmembrane region" description="Helical" evidence="1">
    <location>
        <begin position="52"/>
        <end position="70"/>
    </location>
</feature>
<evidence type="ECO:0000256" key="1">
    <source>
        <dbReference type="SAM" id="Phobius"/>
    </source>
</evidence>
<dbReference type="EMBL" id="QQAZ01000003">
    <property type="protein sequence ID" value="RDI53420.1"/>
    <property type="molecule type" value="Genomic_DNA"/>
</dbReference>
<dbReference type="InterPro" id="IPR005135">
    <property type="entry name" value="Endo/exonuclease/phosphatase"/>
</dbReference>
<evidence type="ECO:0000313" key="4">
    <source>
        <dbReference type="Proteomes" id="UP000255355"/>
    </source>
</evidence>
<name>A0A370HB18_9NOCA</name>
<feature type="transmembrane region" description="Helical" evidence="1">
    <location>
        <begin position="77"/>
        <end position="96"/>
    </location>
</feature>
<keyword evidence="4" id="KW-1185">Reference proteome</keyword>
<keyword evidence="1" id="KW-0812">Transmembrane</keyword>
<dbReference type="Gene3D" id="3.60.10.10">
    <property type="entry name" value="Endonuclease/exonuclease/phosphatase"/>
    <property type="match status" value="1"/>
</dbReference>
<dbReference type="AlphaFoldDB" id="A0A370HB18"/>
<accession>A0A370HB18</accession>
<dbReference type="GO" id="GO:0003824">
    <property type="term" value="F:catalytic activity"/>
    <property type="evidence" value="ECO:0007669"/>
    <property type="project" value="InterPro"/>
</dbReference>
<dbReference type="InterPro" id="IPR036691">
    <property type="entry name" value="Endo/exonu/phosph_ase_sf"/>
</dbReference>
<keyword evidence="1" id="KW-0472">Membrane</keyword>
<dbReference type="SUPFAM" id="SSF56219">
    <property type="entry name" value="DNase I-like"/>
    <property type="match status" value="1"/>
</dbReference>
<organism evidence="3 4">
    <name type="scientific">Nocardia mexicana</name>
    <dbReference type="NCBI Taxonomy" id="279262"/>
    <lineage>
        <taxon>Bacteria</taxon>
        <taxon>Bacillati</taxon>
        <taxon>Actinomycetota</taxon>
        <taxon>Actinomycetes</taxon>
        <taxon>Mycobacteriales</taxon>
        <taxon>Nocardiaceae</taxon>
        <taxon>Nocardia</taxon>
    </lineage>
</organism>
<dbReference type="Pfam" id="PF03372">
    <property type="entry name" value="Exo_endo_phos"/>
    <property type="match status" value="1"/>
</dbReference>
<dbReference type="Proteomes" id="UP000255355">
    <property type="component" value="Unassembled WGS sequence"/>
</dbReference>
<evidence type="ECO:0000313" key="3">
    <source>
        <dbReference type="EMBL" id="RDI53420.1"/>
    </source>
</evidence>
<evidence type="ECO:0000259" key="2">
    <source>
        <dbReference type="Pfam" id="PF03372"/>
    </source>
</evidence>
<feature type="domain" description="Endonuclease/exonuclease/phosphatase" evidence="2">
    <location>
        <begin position="112"/>
        <end position="306"/>
    </location>
</feature>
<reference evidence="3 4" key="1">
    <citation type="submission" date="2018-07" db="EMBL/GenBank/DDBJ databases">
        <title>Genomic Encyclopedia of Type Strains, Phase IV (KMG-IV): sequencing the most valuable type-strain genomes for metagenomic binning, comparative biology and taxonomic classification.</title>
        <authorList>
            <person name="Goeker M."/>
        </authorList>
    </citation>
    <scope>NUCLEOTIDE SEQUENCE [LARGE SCALE GENOMIC DNA]</scope>
    <source>
        <strain evidence="3 4">DSM 44952</strain>
    </source>
</reference>
<comment type="caution">
    <text evidence="3">The sequence shown here is derived from an EMBL/GenBank/DDBJ whole genome shotgun (WGS) entry which is preliminary data.</text>
</comment>
<proteinExistence type="predicted"/>
<feature type="transmembrane region" description="Helical" evidence="1">
    <location>
        <begin position="21"/>
        <end position="40"/>
    </location>
</feature>
<keyword evidence="1" id="KW-1133">Transmembrane helix</keyword>